<gene>
    <name evidence="2" type="ORF">S03H2_71366</name>
</gene>
<dbReference type="Pfam" id="PF01978">
    <property type="entry name" value="TrmB"/>
    <property type="match status" value="1"/>
</dbReference>
<comment type="caution">
    <text evidence="2">The sequence shown here is derived from an EMBL/GenBank/DDBJ whole genome shotgun (WGS) entry which is preliminary data.</text>
</comment>
<dbReference type="SUPFAM" id="SSF46785">
    <property type="entry name" value="Winged helix' DNA-binding domain"/>
    <property type="match status" value="1"/>
</dbReference>
<protein>
    <recommendedName>
        <fullName evidence="1">Transcription regulator TrmB N-terminal domain-containing protein</fullName>
    </recommendedName>
</protein>
<name>X1LGL6_9ZZZZ</name>
<dbReference type="InterPro" id="IPR036390">
    <property type="entry name" value="WH_DNA-bd_sf"/>
</dbReference>
<evidence type="ECO:0000259" key="1">
    <source>
        <dbReference type="Pfam" id="PF01978"/>
    </source>
</evidence>
<reference evidence="2" key="1">
    <citation type="journal article" date="2014" name="Front. Microbiol.">
        <title>High frequency of phylogenetically diverse reductive dehalogenase-homologous genes in deep subseafloor sedimentary metagenomes.</title>
        <authorList>
            <person name="Kawai M."/>
            <person name="Futagami T."/>
            <person name="Toyoda A."/>
            <person name="Takaki Y."/>
            <person name="Nishi S."/>
            <person name="Hori S."/>
            <person name="Arai W."/>
            <person name="Tsubouchi T."/>
            <person name="Morono Y."/>
            <person name="Uchiyama I."/>
            <person name="Ito T."/>
            <person name="Fujiyama A."/>
            <person name="Inagaki F."/>
            <person name="Takami H."/>
        </authorList>
    </citation>
    <scope>NUCLEOTIDE SEQUENCE</scope>
    <source>
        <strain evidence="2">Expedition CK06-06</strain>
    </source>
</reference>
<feature type="domain" description="Transcription regulator TrmB N-terminal" evidence="1">
    <location>
        <begin position="10"/>
        <end position="72"/>
    </location>
</feature>
<dbReference type="EMBL" id="BARU01047733">
    <property type="protein sequence ID" value="GAI01500.1"/>
    <property type="molecule type" value="Genomic_DNA"/>
</dbReference>
<dbReference type="InterPro" id="IPR002831">
    <property type="entry name" value="Tscrpt_reg_TrmB_N"/>
</dbReference>
<accession>X1LGL6</accession>
<dbReference type="Gene3D" id="1.10.10.10">
    <property type="entry name" value="Winged helix-like DNA-binding domain superfamily/Winged helix DNA-binding domain"/>
    <property type="match status" value="1"/>
</dbReference>
<dbReference type="AlphaFoldDB" id="X1LGL6"/>
<proteinExistence type="predicted"/>
<evidence type="ECO:0000313" key="2">
    <source>
        <dbReference type="EMBL" id="GAI01500.1"/>
    </source>
</evidence>
<dbReference type="InterPro" id="IPR036388">
    <property type="entry name" value="WH-like_DNA-bd_sf"/>
</dbReference>
<sequence length="76" mass="9146">REVMIEKAKRFNLNTRQQKVLLYLMEGKRASVEDIRQKYNLVRRTVQRDLSKMVDLGLVKEITKSKTDPTRYYELL</sequence>
<organism evidence="2">
    <name type="scientific">marine sediment metagenome</name>
    <dbReference type="NCBI Taxonomy" id="412755"/>
    <lineage>
        <taxon>unclassified sequences</taxon>
        <taxon>metagenomes</taxon>
        <taxon>ecological metagenomes</taxon>
    </lineage>
</organism>
<feature type="non-terminal residue" evidence="2">
    <location>
        <position position="1"/>
    </location>
</feature>